<proteinExistence type="predicted"/>
<comment type="caution">
    <text evidence="1">The sequence shown here is derived from an EMBL/GenBank/DDBJ whole genome shotgun (WGS) entry which is preliminary data.</text>
</comment>
<organism evidence="1 2">
    <name type="scientific">Aspergillus kawachii</name>
    <name type="common">White koji mold</name>
    <name type="synonym">Aspergillus awamori var. kawachi</name>
    <dbReference type="NCBI Taxonomy" id="1069201"/>
    <lineage>
        <taxon>Eukaryota</taxon>
        <taxon>Fungi</taxon>
        <taxon>Dikarya</taxon>
        <taxon>Ascomycota</taxon>
        <taxon>Pezizomycotina</taxon>
        <taxon>Eurotiomycetes</taxon>
        <taxon>Eurotiomycetidae</taxon>
        <taxon>Eurotiales</taxon>
        <taxon>Aspergillaceae</taxon>
        <taxon>Aspergillus</taxon>
        <taxon>Aspergillus subgen. Circumdati</taxon>
    </lineage>
</organism>
<sequence length="108" mass="11697">MNVRVGALRLKVVHQCKEDEGEAVRPRLPAGLPRPLCFCLTQEGLRASGSDWRSQGLGAVICKHQEPWEALVALAGSATSDRSAATYVLWIRWNTAKGANATQATNDP</sequence>
<dbReference type="EMBL" id="BCWF01000016">
    <property type="protein sequence ID" value="GAT22647.1"/>
    <property type="molecule type" value="Genomic_DNA"/>
</dbReference>
<reference evidence="2" key="2">
    <citation type="submission" date="2016-02" db="EMBL/GenBank/DDBJ databases">
        <title>Genome sequencing of Aspergillus luchuensis NBRC 4314.</title>
        <authorList>
            <person name="Yamada O."/>
        </authorList>
    </citation>
    <scope>NUCLEOTIDE SEQUENCE [LARGE SCALE GENOMIC DNA]</scope>
    <source>
        <strain evidence="2">RIB 2604</strain>
    </source>
</reference>
<reference evidence="1 2" key="1">
    <citation type="journal article" date="2016" name="DNA Res.">
        <title>Genome sequence of Aspergillus luchuensis NBRC 4314.</title>
        <authorList>
            <person name="Yamada O."/>
            <person name="Machida M."/>
            <person name="Hosoyama A."/>
            <person name="Goto M."/>
            <person name="Takahashi T."/>
            <person name="Futagami T."/>
            <person name="Yamagata Y."/>
            <person name="Takeuchi M."/>
            <person name="Kobayashi T."/>
            <person name="Koike H."/>
            <person name="Abe K."/>
            <person name="Asai K."/>
            <person name="Arita M."/>
            <person name="Fujita N."/>
            <person name="Fukuda K."/>
            <person name="Higa K."/>
            <person name="Horikawa H."/>
            <person name="Ishikawa T."/>
            <person name="Jinno K."/>
            <person name="Kato Y."/>
            <person name="Kirimura K."/>
            <person name="Mizutani O."/>
            <person name="Nakasone K."/>
            <person name="Sano M."/>
            <person name="Shiraishi Y."/>
            <person name="Tsukahara M."/>
            <person name="Gomi K."/>
        </authorList>
    </citation>
    <scope>NUCLEOTIDE SEQUENCE [LARGE SCALE GENOMIC DNA]</scope>
    <source>
        <strain evidence="1 2">RIB 2604</strain>
    </source>
</reference>
<evidence type="ECO:0000313" key="1">
    <source>
        <dbReference type="EMBL" id="GAT22647.1"/>
    </source>
</evidence>
<gene>
    <name evidence="1" type="ORF">RIB2604_01600620</name>
</gene>
<dbReference type="Proteomes" id="UP000075230">
    <property type="component" value="Unassembled WGS sequence"/>
</dbReference>
<dbReference type="AlphaFoldDB" id="A0A146F9L2"/>
<accession>A0A146F9L2</accession>
<name>A0A146F9L2_ASPKA</name>
<protein>
    <submittedName>
        <fullName evidence="1">Cytochrome P450</fullName>
    </submittedName>
</protein>
<evidence type="ECO:0000313" key="2">
    <source>
        <dbReference type="Proteomes" id="UP000075230"/>
    </source>
</evidence>